<protein>
    <recommendedName>
        <fullName evidence="4">Cobyric acid synthase</fullName>
    </recommendedName>
</protein>
<dbReference type="InterPro" id="IPR011698">
    <property type="entry name" value="GATase_3"/>
</dbReference>
<dbReference type="SUPFAM" id="SSF52540">
    <property type="entry name" value="P-loop containing nucleoside triphosphate hydrolases"/>
    <property type="match status" value="1"/>
</dbReference>
<comment type="similarity">
    <text evidence="4">Belongs to the CobB/CobQ family. CobQ subfamily.</text>
</comment>
<dbReference type="GO" id="GO:0009236">
    <property type="term" value="P:cobalamin biosynthetic process"/>
    <property type="evidence" value="ECO:0007669"/>
    <property type="project" value="UniProtKB-UniRule"/>
</dbReference>
<dbReference type="PATRIC" id="fig|889306.3.peg.1193"/>
<dbReference type="EMBL" id="JXRP01000009">
    <property type="protein sequence ID" value="KIL49718.1"/>
    <property type="molecule type" value="Genomic_DNA"/>
</dbReference>
<dbReference type="InterPro" id="IPR002586">
    <property type="entry name" value="CobQ/CobB/MinD/ParA_Nub-bd_dom"/>
</dbReference>
<dbReference type="InterPro" id="IPR029062">
    <property type="entry name" value="Class_I_gatase-like"/>
</dbReference>
<feature type="domain" description="CobQ/CobB/MinD/ParA nucleotide binding" evidence="5">
    <location>
        <begin position="4"/>
        <end position="225"/>
    </location>
</feature>
<evidence type="ECO:0000256" key="2">
    <source>
        <dbReference type="ARBA" id="ARBA00022573"/>
    </source>
</evidence>
<dbReference type="PANTHER" id="PTHR21343">
    <property type="entry name" value="DETHIOBIOTIN SYNTHETASE"/>
    <property type="match status" value="1"/>
</dbReference>
<gene>
    <name evidence="4" type="primary">cobQ</name>
    <name evidence="7" type="ORF">KP78_11860</name>
</gene>
<dbReference type="NCBIfam" id="TIGR00313">
    <property type="entry name" value="cobQ"/>
    <property type="match status" value="1"/>
</dbReference>
<sequence length="501" mass="55533">MKGIMLQGTSSDVGKSLVATAFCRLLLQDGVKAAPFKSQNMSNNSFVTMDGLEIGRAQGIQAEAAGVKASALMNPILLKPQNDRASEVVLLGKRHVTYDGMAYRKGFYETGRAAVATSLSVLEKEYEAIVIEGAGSPVEMNLQDRELVNMSVARMADVPVILISDIERGGVFASIVGTLSLLPKEDRERVKGIIINKFRGDRSLFDDGVKWIEEHTGVPVLGVLPHLGDHGIEQEDSLGVAAVTRRKGLPEYTQLSIAVIQLPYLSNFTDLEVLLQEPDVSLTWVRSPEEMTVMPDVLIIPGTKSTIQGLRELKRLGWGKKIEQCQQEGVWIIGICGGFQMMGEGLEDPFGTDTGKKGETERGFGLFPSNTVFQTEKEVMIKRGCLLSETGDPLFVIQGYEIHLGQTVMKNNDQFCSFIKMDYGQTGGYWSPDQRIIGTYLHDLFRTPNARRYLLNSMRRSIGLEEVKGNVRRPDVYDELANSIRPHLEWNKIREMMGLKA</sequence>
<evidence type="ECO:0000313" key="8">
    <source>
        <dbReference type="Proteomes" id="UP000031938"/>
    </source>
</evidence>
<dbReference type="AlphaFoldDB" id="A0A0C2W0K6"/>
<evidence type="ECO:0000256" key="1">
    <source>
        <dbReference type="ARBA" id="ARBA00004953"/>
    </source>
</evidence>
<keyword evidence="3 4" id="KW-0315">Glutamine amidotransferase</keyword>
<accession>A0A0C2W0K6</accession>
<reference evidence="7 8" key="1">
    <citation type="submission" date="2015-01" db="EMBL/GenBank/DDBJ databases">
        <title>Genome sequencing of Jeotgalibacillus soli.</title>
        <authorList>
            <person name="Goh K.M."/>
            <person name="Chan K.-G."/>
            <person name="Yaakop A.S."/>
            <person name="Ee R."/>
            <person name="Gan H.M."/>
            <person name="Chan C.S."/>
        </authorList>
    </citation>
    <scope>NUCLEOTIDE SEQUENCE [LARGE SCALE GENOMIC DNA]</scope>
    <source>
        <strain evidence="7 8">P9</strain>
    </source>
</reference>
<dbReference type="PANTHER" id="PTHR21343:SF1">
    <property type="entry name" value="COBYRIC ACID SYNTHASE"/>
    <property type="match status" value="1"/>
</dbReference>
<dbReference type="STRING" id="889306.KP78_11860"/>
<dbReference type="InterPro" id="IPR047045">
    <property type="entry name" value="CobQ_N"/>
</dbReference>
<dbReference type="HAMAP" id="MF_00028">
    <property type="entry name" value="CobQ"/>
    <property type="match status" value="1"/>
</dbReference>
<dbReference type="NCBIfam" id="NF001989">
    <property type="entry name" value="PRK00784.1"/>
    <property type="match status" value="1"/>
</dbReference>
<dbReference type="CDD" id="cd01750">
    <property type="entry name" value="GATase1_CobQ"/>
    <property type="match status" value="1"/>
</dbReference>
<evidence type="ECO:0000256" key="4">
    <source>
        <dbReference type="HAMAP-Rule" id="MF_00028"/>
    </source>
</evidence>
<dbReference type="InterPro" id="IPR027417">
    <property type="entry name" value="P-loop_NTPase"/>
</dbReference>
<dbReference type="SUPFAM" id="SSF52317">
    <property type="entry name" value="Class I glutamine amidotransferase-like"/>
    <property type="match status" value="1"/>
</dbReference>
<dbReference type="Pfam" id="PF01656">
    <property type="entry name" value="CbiA"/>
    <property type="match status" value="1"/>
</dbReference>
<dbReference type="GO" id="GO:0015420">
    <property type="term" value="F:ABC-type vitamin B12 transporter activity"/>
    <property type="evidence" value="ECO:0007669"/>
    <property type="project" value="UniProtKB-UniRule"/>
</dbReference>
<proteinExistence type="inferred from homology"/>
<evidence type="ECO:0000259" key="6">
    <source>
        <dbReference type="Pfam" id="PF07685"/>
    </source>
</evidence>
<keyword evidence="8" id="KW-1185">Reference proteome</keyword>
<dbReference type="UniPathway" id="UPA00148"/>
<dbReference type="GO" id="GO:0016874">
    <property type="term" value="F:ligase activity"/>
    <property type="evidence" value="ECO:0007669"/>
    <property type="project" value="UniProtKB-KW"/>
</dbReference>
<comment type="function">
    <text evidence="4">Catalyzes amidations at positions B, D, E, and G on adenosylcobyrinic A,C-diamide. NH(2) groups are provided by glutamine, and one molecule of ATP is hydrogenolyzed for each amidation.</text>
</comment>
<evidence type="ECO:0000256" key="3">
    <source>
        <dbReference type="ARBA" id="ARBA00022962"/>
    </source>
</evidence>
<comment type="caution">
    <text evidence="7">The sequence shown here is derived from an EMBL/GenBank/DDBJ whole genome shotgun (WGS) entry which is preliminary data.</text>
</comment>
<dbReference type="RefSeq" id="WP_041086947.1">
    <property type="nucleotide sequence ID" value="NZ_JXRP01000009.1"/>
</dbReference>
<dbReference type="PROSITE" id="PS51274">
    <property type="entry name" value="GATASE_COBBQ"/>
    <property type="match status" value="1"/>
</dbReference>
<dbReference type="InterPro" id="IPR033949">
    <property type="entry name" value="CobQ_GATase1"/>
</dbReference>
<feature type="domain" description="CobB/CobQ-like glutamine amidotransferase" evidence="6">
    <location>
        <begin position="257"/>
        <end position="449"/>
    </location>
</feature>
<dbReference type="Gene3D" id="3.40.50.880">
    <property type="match status" value="1"/>
</dbReference>
<dbReference type="Proteomes" id="UP000031938">
    <property type="component" value="Unassembled WGS sequence"/>
</dbReference>
<feature type="active site" description="Nucleophile" evidence="4">
    <location>
        <position position="336"/>
    </location>
</feature>
<name>A0A0C2W0K6_9BACL</name>
<comment type="pathway">
    <text evidence="1 4">Cofactor biosynthesis; adenosylcobalamin biosynthesis.</text>
</comment>
<dbReference type="OrthoDB" id="9808302at2"/>
<dbReference type="Gene3D" id="3.40.50.300">
    <property type="entry name" value="P-loop containing nucleotide triphosphate hydrolases"/>
    <property type="match status" value="1"/>
</dbReference>
<keyword evidence="7" id="KW-0436">Ligase</keyword>
<dbReference type="CDD" id="cd05389">
    <property type="entry name" value="CobQ_N"/>
    <property type="match status" value="1"/>
</dbReference>
<evidence type="ECO:0000313" key="7">
    <source>
        <dbReference type="EMBL" id="KIL49718.1"/>
    </source>
</evidence>
<keyword evidence="2 4" id="KW-0169">Cobalamin biosynthesis</keyword>
<evidence type="ECO:0000259" key="5">
    <source>
        <dbReference type="Pfam" id="PF01656"/>
    </source>
</evidence>
<dbReference type="Pfam" id="PF07685">
    <property type="entry name" value="GATase_3"/>
    <property type="match status" value="1"/>
</dbReference>
<organism evidence="7 8">
    <name type="scientific">Jeotgalibacillus soli</name>
    <dbReference type="NCBI Taxonomy" id="889306"/>
    <lineage>
        <taxon>Bacteria</taxon>
        <taxon>Bacillati</taxon>
        <taxon>Bacillota</taxon>
        <taxon>Bacilli</taxon>
        <taxon>Bacillales</taxon>
        <taxon>Caryophanaceae</taxon>
        <taxon>Jeotgalibacillus</taxon>
    </lineage>
</organism>
<dbReference type="InterPro" id="IPR004459">
    <property type="entry name" value="CobQ_synth"/>
</dbReference>
<feature type="active site" evidence="4">
    <location>
        <position position="442"/>
    </location>
</feature>